<dbReference type="InterPro" id="IPR056091">
    <property type="entry name" value="DUF7674"/>
</dbReference>
<organism evidence="2 3">
    <name type="scientific">Empedobacter tilapiae</name>
    <dbReference type="NCBI Taxonomy" id="2491114"/>
    <lineage>
        <taxon>Bacteria</taxon>
        <taxon>Pseudomonadati</taxon>
        <taxon>Bacteroidota</taxon>
        <taxon>Flavobacteriia</taxon>
        <taxon>Flavobacteriales</taxon>
        <taxon>Weeksellaceae</taxon>
        <taxon>Empedobacter</taxon>
    </lineage>
</organism>
<accession>A0A4Z1BQS6</accession>
<gene>
    <name evidence="2" type="ORF">E4J94_08610</name>
</gene>
<dbReference type="Pfam" id="PF24722">
    <property type="entry name" value="DUF7674"/>
    <property type="match status" value="1"/>
</dbReference>
<dbReference type="RefSeq" id="WP_135835409.1">
    <property type="nucleotide sequence ID" value="NZ_CAUQWU010000014.1"/>
</dbReference>
<name>A0A4Z1BQS6_9FLAO</name>
<proteinExistence type="predicted"/>
<reference evidence="2 3" key="1">
    <citation type="submission" date="2019-03" db="EMBL/GenBank/DDBJ databases">
        <title>Empedobacter tilapiae sp. nov., isolated from an intestine of Nile tilapia Oreochromis niloticus.</title>
        <authorList>
            <person name="Kim Y.-O."/>
            <person name="Yoon J.-H."/>
        </authorList>
    </citation>
    <scope>NUCLEOTIDE SEQUENCE [LARGE SCALE GENOMIC DNA]</scope>
    <source>
        <strain evidence="2 3">MRS2</strain>
    </source>
</reference>
<evidence type="ECO:0000259" key="1">
    <source>
        <dbReference type="Pfam" id="PF24722"/>
    </source>
</evidence>
<dbReference type="Proteomes" id="UP000297998">
    <property type="component" value="Unassembled WGS sequence"/>
</dbReference>
<evidence type="ECO:0000313" key="2">
    <source>
        <dbReference type="EMBL" id="TGN27259.1"/>
    </source>
</evidence>
<dbReference type="AlphaFoldDB" id="A0A4Z1BQS6"/>
<evidence type="ECO:0000313" key="3">
    <source>
        <dbReference type="Proteomes" id="UP000297998"/>
    </source>
</evidence>
<sequence>MNDFEKLDIFISKIVKDKLYEMVPEYSYYENEETGIYFFMNEFTSALIDEIEQSQSNKFIDNSFEFINSLGESHNLEIVNIVKVGVLEILYTSEKLKREKIEELLSEKLKPIFRSFSKYYY</sequence>
<comment type="caution">
    <text evidence="2">The sequence shown here is derived from an EMBL/GenBank/DDBJ whole genome shotgun (WGS) entry which is preliminary data.</text>
</comment>
<feature type="domain" description="DUF7674" evidence="1">
    <location>
        <begin position="18"/>
        <end position="117"/>
    </location>
</feature>
<dbReference type="EMBL" id="SRPE01000005">
    <property type="protein sequence ID" value="TGN27259.1"/>
    <property type="molecule type" value="Genomic_DNA"/>
</dbReference>
<keyword evidence="3" id="KW-1185">Reference proteome</keyword>
<protein>
    <recommendedName>
        <fullName evidence="1">DUF7674 domain-containing protein</fullName>
    </recommendedName>
</protein>
<dbReference type="OrthoDB" id="1421681at2"/>